<dbReference type="GO" id="GO:0032259">
    <property type="term" value="P:methylation"/>
    <property type="evidence" value="ECO:0007669"/>
    <property type="project" value="UniProtKB-KW"/>
</dbReference>
<accession>H1DFD4</accession>
<evidence type="ECO:0000256" key="6">
    <source>
        <dbReference type="ARBA" id="ARBA00022691"/>
    </source>
</evidence>
<dbReference type="HOGENOM" id="CLU_046586_1_0_10"/>
<name>H1DFD4_9BACT</name>
<reference evidence="10 11" key="1">
    <citation type="submission" date="2012-01" db="EMBL/GenBank/DDBJ databases">
        <title>The Genome Sequence of Odoribacter laneus YIT 12061.</title>
        <authorList>
            <consortium name="The Broad Institute Genome Sequencing Platform"/>
            <person name="Earl A."/>
            <person name="Ward D."/>
            <person name="Feldgarden M."/>
            <person name="Gevers D."/>
            <person name="Morotomi M."/>
            <person name="Young S.K."/>
            <person name="Zeng Q."/>
            <person name="Gargeya S."/>
            <person name="Fitzgerald M."/>
            <person name="Haas B."/>
            <person name="Abouelleil A."/>
            <person name="Alvarado L."/>
            <person name="Arachchi H.M."/>
            <person name="Berlin A."/>
            <person name="Chapman S.B."/>
            <person name="Gearin G."/>
            <person name="Goldberg J."/>
            <person name="Griggs A."/>
            <person name="Gujja S."/>
            <person name="Hansen M."/>
            <person name="Heiman D."/>
            <person name="Howarth C."/>
            <person name="Larimer J."/>
            <person name="Lui A."/>
            <person name="MacDonald P.J.P."/>
            <person name="McCowen C."/>
            <person name="Montmayeur A."/>
            <person name="Murphy C."/>
            <person name="Neiman D."/>
            <person name="Pearson M."/>
            <person name="Priest M."/>
            <person name="Roberts A."/>
            <person name="Saif S."/>
            <person name="Shea T."/>
            <person name="Sisk P."/>
            <person name="Stolte C."/>
            <person name="Sykes S."/>
            <person name="Wortman J."/>
            <person name="Nusbaum C."/>
            <person name="Birren B."/>
        </authorList>
    </citation>
    <scope>NUCLEOTIDE SEQUENCE [LARGE SCALE GENOMIC DNA]</scope>
    <source>
        <strain evidence="10 11">YIT 12061</strain>
    </source>
</reference>
<keyword evidence="4 8" id="KW-0489">Methyltransferase</keyword>
<evidence type="ECO:0000256" key="8">
    <source>
        <dbReference type="HAMAP-Rule" id="MF_00835"/>
    </source>
</evidence>
<dbReference type="CDD" id="cd02440">
    <property type="entry name" value="AdoMet_MTases"/>
    <property type="match status" value="1"/>
</dbReference>
<organism evidence="10 11">
    <name type="scientific">Odoribacter laneus YIT 12061</name>
    <dbReference type="NCBI Taxonomy" id="742817"/>
    <lineage>
        <taxon>Bacteria</taxon>
        <taxon>Pseudomonadati</taxon>
        <taxon>Bacteroidota</taxon>
        <taxon>Bacteroidia</taxon>
        <taxon>Bacteroidales</taxon>
        <taxon>Odoribacteraceae</taxon>
        <taxon>Odoribacter</taxon>
    </lineage>
</organism>
<evidence type="ECO:0000313" key="10">
    <source>
        <dbReference type="EMBL" id="EHP48927.1"/>
    </source>
</evidence>
<comment type="similarity">
    <text evidence="8">Belongs to the methyltransferase superfamily.</text>
</comment>
<keyword evidence="6 8" id="KW-0949">S-adenosyl-L-methionine</keyword>
<dbReference type="PATRIC" id="fig|742817.3.peg.1028"/>
<dbReference type="Gene3D" id="3.40.50.150">
    <property type="entry name" value="Vaccinia Virus protein VP39"/>
    <property type="match status" value="1"/>
</dbReference>
<dbReference type="EMBL" id="ADMC01000015">
    <property type="protein sequence ID" value="EHP48927.1"/>
    <property type="molecule type" value="Genomic_DNA"/>
</dbReference>
<keyword evidence="5 8" id="KW-0808">Transferase</keyword>
<dbReference type="GO" id="GO:0009102">
    <property type="term" value="P:biotin biosynthetic process"/>
    <property type="evidence" value="ECO:0007669"/>
    <property type="project" value="UniProtKB-UniRule"/>
</dbReference>
<dbReference type="EC" id="2.1.1.197" evidence="3 8"/>
<proteinExistence type="inferred from homology"/>
<dbReference type="GeneID" id="98068563"/>
<dbReference type="Proteomes" id="UP000004892">
    <property type="component" value="Unassembled WGS sequence"/>
</dbReference>
<dbReference type="STRING" id="742817.HMPREF9449_00970"/>
<evidence type="ECO:0000256" key="4">
    <source>
        <dbReference type="ARBA" id="ARBA00022603"/>
    </source>
</evidence>
<evidence type="ECO:0000256" key="5">
    <source>
        <dbReference type="ARBA" id="ARBA00022679"/>
    </source>
</evidence>
<dbReference type="InterPro" id="IPR029063">
    <property type="entry name" value="SAM-dependent_MTases_sf"/>
</dbReference>
<evidence type="ECO:0000256" key="7">
    <source>
        <dbReference type="ARBA" id="ARBA00022756"/>
    </source>
</evidence>
<dbReference type="Pfam" id="PF08241">
    <property type="entry name" value="Methyltransf_11"/>
    <property type="match status" value="1"/>
</dbReference>
<evidence type="ECO:0000256" key="2">
    <source>
        <dbReference type="ARBA" id="ARBA00004746"/>
    </source>
</evidence>
<keyword evidence="11" id="KW-1185">Reference proteome</keyword>
<dbReference type="InterPro" id="IPR011814">
    <property type="entry name" value="BioC"/>
</dbReference>
<dbReference type="PANTHER" id="PTHR13090">
    <property type="entry name" value="ARGININE-HYDROXYLASE NDUFAF5, MITOCHONDRIAL"/>
    <property type="match status" value="1"/>
</dbReference>
<comment type="pathway">
    <text evidence="2 8">Cofactor biosynthesis; biotin biosynthesis.</text>
</comment>
<comment type="function">
    <text evidence="8">Converts the free carboxyl group of a malonyl-thioester to its methyl ester by transfer of a methyl group from S-adenosyl-L-methionine (SAM). It allows to synthesize pimeloyl-ACP via the fatty acid synthetic pathway.</text>
</comment>
<evidence type="ECO:0000313" key="11">
    <source>
        <dbReference type="Proteomes" id="UP000004892"/>
    </source>
</evidence>
<dbReference type="NCBIfam" id="TIGR02072">
    <property type="entry name" value="BioC"/>
    <property type="match status" value="1"/>
</dbReference>
<evidence type="ECO:0000256" key="1">
    <source>
        <dbReference type="ARBA" id="ARBA00000852"/>
    </source>
</evidence>
<dbReference type="SUPFAM" id="SSF53335">
    <property type="entry name" value="S-adenosyl-L-methionine-dependent methyltransferases"/>
    <property type="match status" value="1"/>
</dbReference>
<comment type="catalytic activity">
    <reaction evidence="1 8">
        <text>malonyl-[ACP] + S-adenosyl-L-methionine = malonyl-[ACP] methyl ester + S-adenosyl-L-homocysteine</text>
        <dbReference type="Rhea" id="RHEA:17105"/>
        <dbReference type="Rhea" id="RHEA-COMP:9623"/>
        <dbReference type="Rhea" id="RHEA-COMP:9954"/>
        <dbReference type="ChEBI" id="CHEBI:57856"/>
        <dbReference type="ChEBI" id="CHEBI:59789"/>
        <dbReference type="ChEBI" id="CHEBI:78449"/>
        <dbReference type="ChEBI" id="CHEBI:78845"/>
        <dbReference type="EC" id="2.1.1.197"/>
    </reaction>
</comment>
<dbReference type="RefSeq" id="WP_009136118.1">
    <property type="nucleotide sequence ID" value="NZ_JH594596.1"/>
</dbReference>
<gene>
    <name evidence="8" type="primary">bioC</name>
    <name evidence="10" type="ORF">HMPREF9449_00970</name>
</gene>
<dbReference type="AlphaFoldDB" id="H1DFD4"/>
<dbReference type="GO" id="GO:0010340">
    <property type="term" value="F:carboxyl-O-methyltransferase activity"/>
    <property type="evidence" value="ECO:0007669"/>
    <property type="project" value="UniProtKB-UniRule"/>
</dbReference>
<comment type="caution">
    <text evidence="10">The sequence shown here is derived from an EMBL/GenBank/DDBJ whole genome shotgun (WGS) entry which is preliminary data.</text>
</comment>
<evidence type="ECO:0000256" key="3">
    <source>
        <dbReference type="ARBA" id="ARBA00012327"/>
    </source>
</evidence>
<sequence length="256" mass="29652">MDKTEIKCRFRRSVESYEENATVQKLIAERLFQLLEKYSEEVLFRILEVGCGTGLFTRKLKRKCEDSILVINDIVEEMCCKTSAVCEIDRNHFLVGDIECIPLPGTFDAIVSSSTFQWLNHPKAVFKKFAEHLTTEGILAFSTFGKENLYELKTITHQGLVYPDRIEWTKLLAEDFDVLYTEEAKHTLYFSDPIDIIRHIKRTGVNAVGRADGWTKGRLDHFCAEYRLLFSSSRGLPLTYHPMYFVCRKKKGCRPD</sequence>
<dbReference type="PANTHER" id="PTHR13090:SF1">
    <property type="entry name" value="ARGININE-HYDROXYLASE NDUFAF5, MITOCHONDRIAL"/>
    <property type="match status" value="1"/>
</dbReference>
<evidence type="ECO:0000259" key="9">
    <source>
        <dbReference type="Pfam" id="PF08241"/>
    </source>
</evidence>
<dbReference type="UniPathway" id="UPA00078"/>
<protein>
    <recommendedName>
        <fullName evidence="3 8">Malonyl-[acyl-carrier protein] O-methyltransferase</fullName>
        <shortName evidence="8">Malonyl-ACP O-methyltransferase</shortName>
        <ecNumber evidence="3 8">2.1.1.197</ecNumber>
    </recommendedName>
    <alternativeName>
        <fullName evidence="8">Biotin synthesis protein BioC</fullName>
    </alternativeName>
</protein>
<dbReference type="GO" id="GO:0102130">
    <property type="term" value="F:malonyl-CoA methyltransferase activity"/>
    <property type="evidence" value="ECO:0007669"/>
    <property type="project" value="UniProtKB-EC"/>
</dbReference>
<feature type="domain" description="Methyltransferase type 11" evidence="9">
    <location>
        <begin position="47"/>
        <end position="141"/>
    </location>
</feature>
<dbReference type="InterPro" id="IPR050602">
    <property type="entry name" value="Malonyl-ACP_OMT"/>
</dbReference>
<dbReference type="InterPro" id="IPR013216">
    <property type="entry name" value="Methyltransf_11"/>
</dbReference>
<dbReference type="HAMAP" id="MF_00835">
    <property type="entry name" value="BioC"/>
    <property type="match status" value="1"/>
</dbReference>
<dbReference type="eggNOG" id="COG2227">
    <property type="taxonomic scope" value="Bacteria"/>
</dbReference>
<keyword evidence="7 8" id="KW-0093">Biotin biosynthesis</keyword>